<evidence type="ECO:0000256" key="3">
    <source>
        <dbReference type="ARBA" id="ARBA00023004"/>
    </source>
</evidence>
<evidence type="ECO:0000256" key="2">
    <source>
        <dbReference type="ARBA" id="ARBA00022801"/>
    </source>
</evidence>
<sequence>MRLIQLSDCHLFGDCSRTGYASVNPYQSLKAVLDQTASLLPDLVLVTGDISGDSSEQSYQHFLTLIQPILPNVEVKIIAGNHDSNPFFEKSLSEYSLVASHPWVKDNWVMHGLDSRHEHTLGKVSDLQLDLLQAALNHHPSANHFIALHHHPLPADSWMDNHPLVDAEAFISLVNANPQIKAVVHGHVHFPLQRQIGTTPVLGVPSTCWQWEMTTDFAISSERPGLRIFDLQDNGSWTTQIRRV</sequence>
<keyword evidence="7" id="KW-1185">Reference proteome</keyword>
<dbReference type="InterPro" id="IPR029052">
    <property type="entry name" value="Metallo-depent_PP-like"/>
</dbReference>
<evidence type="ECO:0000313" key="6">
    <source>
        <dbReference type="EMBL" id="MCW8109348.1"/>
    </source>
</evidence>
<dbReference type="PANTHER" id="PTHR42988:SF2">
    <property type="entry name" value="CYCLIC NUCLEOTIDE PHOSPHODIESTERASE CBUA0032-RELATED"/>
    <property type="match status" value="1"/>
</dbReference>
<evidence type="ECO:0000259" key="5">
    <source>
        <dbReference type="Pfam" id="PF00149"/>
    </source>
</evidence>
<accession>A0ABT3P989</accession>
<evidence type="ECO:0000256" key="4">
    <source>
        <dbReference type="ARBA" id="ARBA00025742"/>
    </source>
</evidence>
<evidence type="ECO:0000313" key="7">
    <source>
        <dbReference type="Proteomes" id="UP001142810"/>
    </source>
</evidence>
<comment type="caution">
    <text evidence="6">The sequence shown here is derived from an EMBL/GenBank/DDBJ whole genome shotgun (WGS) entry which is preliminary data.</text>
</comment>
<dbReference type="PANTHER" id="PTHR42988">
    <property type="entry name" value="PHOSPHOHYDROLASE"/>
    <property type="match status" value="1"/>
</dbReference>
<dbReference type="RefSeq" id="WP_265618101.1">
    <property type="nucleotide sequence ID" value="NZ_JAPFRD010000011.1"/>
</dbReference>
<keyword evidence="2" id="KW-0378">Hydrolase</keyword>
<dbReference type="Proteomes" id="UP001142810">
    <property type="component" value="Unassembled WGS sequence"/>
</dbReference>
<proteinExistence type="inferred from homology"/>
<evidence type="ECO:0000256" key="1">
    <source>
        <dbReference type="ARBA" id="ARBA00022723"/>
    </source>
</evidence>
<dbReference type="SUPFAM" id="SSF56300">
    <property type="entry name" value="Metallo-dependent phosphatases"/>
    <property type="match status" value="1"/>
</dbReference>
<dbReference type="Pfam" id="PF00149">
    <property type="entry name" value="Metallophos"/>
    <property type="match status" value="1"/>
</dbReference>
<gene>
    <name evidence="6" type="ORF">OPS25_12635</name>
</gene>
<comment type="similarity">
    <text evidence="4">Belongs to the cyclic nucleotide phosphodiesterase class-III family.</text>
</comment>
<dbReference type="InterPro" id="IPR004843">
    <property type="entry name" value="Calcineurin-like_PHP"/>
</dbReference>
<protein>
    <submittedName>
        <fullName evidence="6">Metallophosphoesterase</fullName>
    </submittedName>
</protein>
<dbReference type="InterPro" id="IPR050884">
    <property type="entry name" value="CNP_phosphodiesterase-III"/>
</dbReference>
<keyword evidence="3" id="KW-0408">Iron</keyword>
<keyword evidence="1" id="KW-0479">Metal-binding</keyword>
<dbReference type="Gene3D" id="3.60.21.10">
    <property type="match status" value="1"/>
</dbReference>
<reference evidence="6" key="1">
    <citation type="submission" date="2022-11" db="EMBL/GenBank/DDBJ databases">
        <title>Alteromonas sp. nov., isolated from sea water of the Qingdao.</title>
        <authorList>
            <person name="Wang Q."/>
        </authorList>
    </citation>
    <scope>NUCLEOTIDE SEQUENCE</scope>
    <source>
        <strain evidence="6">ASW11-7</strain>
    </source>
</reference>
<name>A0ABT3P989_9ALTE</name>
<organism evidence="6 7">
    <name type="scientific">Alteromonas aquimaris</name>
    <dbReference type="NCBI Taxonomy" id="2998417"/>
    <lineage>
        <taxon>Bacteria</taxon>
        <taxon>Pseudomonadati</taxon>
        <taxon>Pseudomonadota</taxon>
        <taxon>Gammaproteobacteria</taxon>
        <taxon>Alteromonadales</taxon>
        <taxon>Alteromonadaceae</taxon>
        <taxon>Alteromonas/Salinimonas group</taxon>
        <taxon>Alteromonas</taxon>
    </lineage>
</organism>
<feature type="domain" description="Calcineurin-like phosphoesterase" evidence="5">
    <location>
        <begin position="1"/>
        <end position="190"/>
    </location>
</feature>
<dbReference type="EMBL" id="JAPFRD010000011">
    <property type="protein sequence ID" value="MCW8109348.1"/>
    <property type="molecule type" value="Genomic_DNA"/>
</dbReference>